<dbReference type="InterPro" id="IPR051906">
    <property type="entry name" value="TolC-like"/>
</dbReference>
<evidence type="ECO:0000313" key="9">
    <source>
        <dbReference type="EMBL" id="MBC8754274.1"/>
    </source>
</evidence>
<dbReference type="InterPro" id="IPR003423">
    <property type="entry name" value="OMP_efflux"/>
</dbReference>
<sequence>MRNRLIFIFSLCFLSLGFSQENQEVPKSFSLDEAIAFALENNRTAKNAERDIESAKKQKWETTATGLPQINANIDYQNNIKQQVSLLPASAFDPYNQIRQLNDFYDLSSLPVVDAIPTAPGANEFIPVVFGTKQSVNANITLTQLIFDGSYLVGLQSAKVFLEISENAKEKTDLEIRKAVINAYGNVLLSEESVAILERNKITLEKNLNETRKIYENGLTEEEDVEQLEITLGSVESNLRNIKRLRELSYKMLNITLGIDLNNDTKLTDTLQALATLNIAPSILLVEDDVTGTVDYRIATNDTRSKELLLKLEKSKALPTLSGFLTGGYNGNGNSFEFFQREQQWFGSAAFGVSLSIPLFSSFQRSAATQRAQINLEKAKDDLLETEQQLKFQIAAAKSDYQLAIEEYETAKKNLRLSERIEKKNQVKFFEGIASSFELRQAQTQLYSAQQEYLQAMLDVINKKAELETILNQTN</sequence>
<dbReference type="PANTHER" id="PTHR30026">
    <property type="entry name" value="OUTER MEMBRANE PROTEIN TOLC"/>
    <property type="match status" value="1"/>
</dbReference>
<evidence type="ECO:0000256" key="4">
    <source>
        <dbReference type="ARBA" id="ARBA00022452"/>
    </source>
</evidence>
<comment type="similarity">
    <text evidence="2">Belongs to the outer membrane factor (OMF) (TC 1.B.17) family.</text>
</comment>
<keyword evidence="4" id="KW-1134">Transmembrane beta strand</keyword>
<feature type="coiled-coil region" evidence="8">
    <location>
        <begin position="369"/>
        <end position="418"/>
    </location>
</feature>
<dbReference type="RefSeq" id="WP_187561318.1">
    <property type="nucleotide sequence ID" value="NZ_JACGWS010000003.1"/>
</dbReference>
<dbReference type="PANTHER" id="PTHR30026:SF20">
    <property type="entry name" value="OUTER MEMBRANE PROTEIN TOLC"/>
    <property type="match status" value="1"/>
</dbReference>
<comment type="caution">
    <text evidence="9">The sequence shown here is derived from an EMBL/GenBank/DDBJ whole genome shotgun (WGS) entry which is preliminary data.</text>
</comment>
<keyword evidence="8" id="KW-0175">Coiled coil</keyword>
<protein>
    <submittedName>
        <fullName evidence="9">TolC family protein</fullName>
    </submittedName>
</protein>
<keyword evidence="10" id="KW-1185">Reference proteome</keyword>
<comment type="subcellular location">
    <subcellularLocation>
        <location evidence="1">Cell outer membrane</location>
    </subcellularLocation>
</comment>
<reference evidence="9 10" key="1">
    <citation type="submission" date="2020-07" db="EMBL/GenBank/DDBJ databases">
        <title>Description of Kordia aestuariivivens sp. nov., isolated from a tidal flat.</title>
        <authorList>
            <person name="Park S."/>
            <person name="Yoon J.-H."/>
        </authorList>
    </citation>
    <scope>NUCLEOTIDE SEQUENCE [LARGE SCALE GENOMIC DNA]</scope>
    <source>
        <strain evidence="9 10">YSTF-M3</strain>
    </source>
</reference>
<evidence type="ECO:0000256" key="7">
    <source>
        <dbReference type="ARBA" id="ARBA00023237"/>
    </source>
</evidence>
<feature type="coiled-coil region" evidence="8">
    <location>
        <begin position="38"/>
        <end position="65"/>
    </location>
</feature>
<evidence type="ECO:0000256" key="3">
    <source>
        <dbReference type="ARBA" id="ARBA00022448"/>
    </source>
</evidence>
<dbReference type="Proteomes" id="UP000619238">
    <property type="component" value="Unassembled WGS sequence"/>
</dbReference>
<keyword evidence="5" id="KW-0812">Transmembrane</keyword>
<evidence type="ECO:0000256" key="1">
    <source>
        <dbReference type="ARBA" id="ARBA00004442"/>
    </source>
</evidence>
<keyword evidence="6" id="KW-0472">Membrane</keyword>
<evidence type="ECO:0000256" key="6">
    <source>
        <dbReference type="ARBA" id="ARBA00023136"/>
    </source>
</evidence>
<evidence type="ECO:0000256" key="5">
    <source>
        <dbReference type="ARBA" id="ARBA00022692"/>
    </source>
</evidence>
<dbReference type="EMBL" id="JACGWS010000003">
    <property type="protein sequence ID" value="MBC8754274.1"/>
    <property type="molecule type" value="Genomic_DNA"/>
</dbReference>
<gene>
    <name evidence="9" type="ORF">H2O64_06290</name>
</gene>
<organism evidence="9 10">
    <name type="scientific">Kordia aestuariivivens</name>
    <dbReference type="NCBI Taxonomy" id="2759037"/>
    <lineage>
        <taxon>Bacteria</taxon>
        <taxon>Pseudomonadati</taxon>
        <taxon>Bacteroidota</taxon>
        <taxon>Flavobacteriia</taxon>
        <taxon>Flavobacteriales</taxon>
        <taxon>Flavobacteriaceae</taxon>
        <taxon>Kordia</taxon>
    </lineage>
</organism>
<evidence type="ECO:0000256" key="8">
    <source>
        <dbReference type="SAM" id="Coils"/>
    </source>
</evidence>
<keyword evidence="3" id="KW-0813">Transport</keyword>
<dbReference type="Pfam" id="PF02321">
    <property type="entry name" value="OEP"/>
    <property type="match status" value="2"/>
</dbReference>
<proteinExistence type="inferred from homology"/>
<accession>A0ABR7Q6T1</accession>
<name>A0ABR7Q6T1_9FLAO</name>
<evidence type="ECO:0000256" key="2">
    <source>
        <dbReference type="ARBA" id="ARBA00007613"/>
    </source>
</evidence>
<feature type="coiled-coil region" evidence="8">
    <location>
        <begin position="194"/>
        <end position="245"/>
    </location>
</feature>
<dbReference type="SUPFAM" id="SSF56954">
    <property type="entry name" value="Outer membrane efflux proteins (OEP)"/>
    <property type="match status" value="1"/>
</dbReference>
<evidence type="ECO:0000313" key="10">
    <source>
        <dbReference type="Proteomes" id="UP000619238"/>
    </source>
</evidence>
<dbReference type="Gene3D" id="1.20.1600.10">
    <property type="entry name" value="Outer membrane efflux proteins (OEP)"/>
    <property type="match status" value="1"/>
</dbReference>
<keyword evidence="7" id="KW-0998">Cell outer membrane</keyword>